<evidence type="ECO:0000313" key="1">
    <source>
        <dbReference type="EMBL" id="ERP31374.1"/>
    </source>
</evidence>
<dbReference type="OrthoDB" id="4774809at2"/>
<dbReference type="AlphaFoldDB" id="U7D4F5"/>
<dbReference type="EMBL" id="ASJR01000014">
    <property type="protein sequence ID" value="ERP31374.1"/>
    <property type="molecule type" value="Genomic_DNA"/>
</dbReference>
<gene>
    <name evidence="1" type="ORF">CALK_1721</name>
</gene>
<protein>
    <submittedName>
        <fullName evidence="1">Uncharacterized protein</fullName>
    </submittedName>
</protein>
<comment type="caution">
    <text evidence="1">The sequence shown here is derived from an EMBL/GenBank/DDBJ whole genome shotgun (WGS) entry which is preliminary data.</text>
</comment>
<proteinExistence type="predicted"/>
<organism evidence="1 2">
    <name type="scientific">Chitinivibrio alkaliphilus ACht1</name>
    <dbReference type="NCBI Taxonomy" id="1313304"/>
    <lineage>
        <taxon>Bacteria</taxon>
        <taxon>Pseudomonadati</taxon>
        <taxon>Fibrobacterota</taxon>
        <taxon>Chitinivibrionia</taxon>
        <taxon>Chitinivibrionales</taxon>
        <taxon>Chitinivibrionaceae</taxon>
        <taxon>Chitinivibrio</taxon>
    </lineage>
</organism>
<reference evidence="1 2" key="1">
    <citation type="journal article" date="2013" name="Environ. Microbiol.">
        <title>Genome analysis of Chitinivibrio alkaliphilus gen. nov., sp. nov., a novel extremely haloalkaliphilic anaerobic chitinolytic bacterium from the candidate phylum Termite Group 3.</title>
        <authorList>
            <person name="Sorokin D.Y."/>
            <person name="Gumerov V.M."/>
            <person name="Rakitin A.L."/>
            <person name="Beletsky A.V."/>
            <person name="Damste J.S."/>
            <person name="Muyzer G."/>
            <person name="Mardanov A.V."/>
            <person name="Ravin N.V."/>
        </authorList>
    </citation>
    <scope>NUCLEOTIDE SEQUENCE [LARGE SCALE GENOMIC DNA]</scope>
    <source>
        <strain evidence="1 2">ACht1</strain>
    </source>
</reference>
<accession>U7D4F5</accession>
<dbReference type="Proteomes" id="UP000017148">
    <property type="component" value="Unassembled WGS sequence"/>
</dbReference>
<sequence>MISESDDITRGMAWDTSINIKEVYDVFDALGVENPEKLLRMCLHELENSGLIYTLSDASTAMGYDTFGPTNEFFYQTDEFCQNWTPSKDALELIKIADEMPNRTCDNSVACKKLNWPIRRMNSALKFLESGYAIEELSNYAGMSQFFDISYTLTDEADFLLENEV</sequence>
<dbReference type="RefSeq" id="WP_022637159.1">
    <property type="nucleotide sequence ID" value="NZ_ASJR01000014.1"/>
</dbReference>
<keyword evidence="2" id="KW-1185">Reference proteome</keyword>
<name>U7D4F5_9BACT</name>
<evidence type="ECO:0000313" key="2">
    <source>
        <dbReference type="Proteomes" id="UP000017148"/>
    </source>
</evidence>